<evidence type="ECO:0000313" key="14">
    <source>
        <dbReference type="Proteomes" id="UP001178354"/>
    </source>
</evidence>
<dbReference type="PANTHER" id="PTHR42837">
    <property type="entry name" value="REGULATOR OF SIGMA-E PROTEASE RSEP"/>
    <property type="match status" value="1"/>
</dbReference>
<dbReference type="SMART" id="SM00228">
    <property type="entry name" value="PDZ"/>
    <property type="match status" value="2"/>
</dbReference>
<evidence type="ECO:0000259" key="12">
    <source>
        <dbReference type="SMART" id="SM00228"/>
    </source>
</evidence>
<keyword evidence="11" id="KW-0479">Metal-binding</keyword>
<organism evidence="13 14">
    <name type="scientific">Porticoccus litoralis</name>
    <dbReference type="NCBI Taxonomy" id="434086"/>
    <lineage>
        <taxon>Bacteria</taxon>
        <taxon>Pseudomonadati</taxon>
        <taxon>Pseudomonadota</taxon>
        <taxon>Gammaproteobacteria</taxon>
        <taxon>Cellvibrionales</taxon>
        <taxon>Porticoccaceae</taxon>
        <taxon>Porticoccus</taxon>
    </lineage>
</organism>
<evidence type="ECO:0000256" key="8">
    <source>
        <dbReference type="ARBA" id="ARBA00022989"/>
    </source>
</evidence>
<dbReference type="AlphaFoldDB" id="A0AAW8B0A1"/>
<dbReference type="InterPro" id="IPR001478">
    <property type="entry name" value="PDZ"/>
</dbReference>
<dbReference type="CDD" id="cd23081">
    <property type="entry name" value="cpPDZ_EcRseP-like"/>
    <property type="match status" value="1"/>
</dbReference>
<dbReference type="Proteomes" id="UP001178354">
    <property type="component" value="Unassembled WGS sequence"/>
</dbReference>
<keyword evidence="9 11" id="KW-0482">Metalloprotease</keyword>
<dbReference type="PANTHER" id="PTHR42837:SF2">
    <property type="entry name" value="MEMBRANE METALLOPROTEASE ARASP2, CHLOROPLASTIC-RELATED"/>
    <property type="match status" value="1"/>
</dbReference>
<feature type="transmembrane region" description="Helical" evidence="11">
    <location>
        <begin position="6"/>
        <end position="28"/>
    </location>
</feature>
<reference evidence="13" key="1">
    <citation type="journal article" date="2010" name="Int. J. Syst. Evol. Microbiol.">
        <title>Porticoccus litoralis gen. nov., sp. nov., a gammaproteobacterium isolated from the Yellow Sea.</title>
        <authorList>
            <person name="Oh H.M."/>
            <person name="Kim H."/>
            <person name="Kim K.M."/>
            <person name="Min G.S."/>
            <person name="Cho J.C."/>
        </authorList>
    </citation>
    <scope>NUCLEOTIDE SEQUENCE</scope>
    <source>
        <strain evidence="13">DSM 25064</strain>
    </source>
</reference>
<evidence type="ECO:0000256" key="3">
    <source>
        <dbReference type="ARBA" id="ARBA00007931"/>
    </source>
</evidence>
<dbReference type="InterPro" id="IPR041489">
    <property type="entry name" value="PDZ_6"/>
</dbReference>
<dbReference type="EC" id="3.4.24.-" evidence="11"/>
<feature type="domain" description="PDZ" evidence="12">
    <location>
        <begin position="117"/>
        <end position="186"/>
    </location>
</feature>
<keyword evidence="5 11" id="KW-0812">Transmembrane</keyword>
<feature type="transmembrane region" description="Helical" evidence="11">
    <location>
        <begin position="427"/>
        <end position="445"/>
    </location>
</feature>
<dbReference type="GO" id="GO:0006508">
    <property type="term" value="P:proteolysis"/>
    <property type="evidence" value="ECO:0007669"/>
    <property type="project" value="UniProtKB-KW"/>
</dbReference>
<comment type="cofactor">
    <cofactor evidence="1 11">
        <name>Zn(2+)</name>
        <dbReference type="ChEBI" id="CHEBI:29105"/>
    </cofactor>
</comment>
<dbReference type="Pfam" id="PF02163">
    <property type="entry name" value="Peptidase_M50"/>
    <property type="match status" value="1"/>
</dbReference>
<dbReference type="CDD" id="cd06163">
    <property type="entry name" value="S2P-M50_PDZ_RseP-like"/>
    <property type="match status" value="2"/>
</dbReference>
<evidence type="ECO:0000256" key="2">
    <source>
        <dbReference type="ARBA" id="ARBA00004141"/>
    </source>
</evidence>
<dbReference type="InterPro" id="IPR004387">
    <property type="entry name" value="Pept_M50_Zn"/>
</dbReference>
<reference evidence="13" key="2">
    <citation type="submission" date="2023-08" db="EMBL/GenBank/DDBJ databases">
        <authorList>
            <person name="Luo J."/>
        </authorList>
    </citation>
    <scope>NUCLEOTIDE SEQUENCE</scope>
    <source>
        <strain evidence="13">DSM 25064</strain>
    </source>
</reference>
<dbReference type="GO" id="GO:0004222">
    <property type="term" value="F:metalloendopeptidase activity"/>
    <property type="evidence" value="ECO:0007669"/>
    <property type="project" value="InterPro"/>
</dbReference>
<evidence type="ECO:0000256" key="6">
    <source>
        <dbReference type="ARBA" id="ARBA00022801"/>
    </source>
</evidence>
<evidence type="ECO:0000313" key="13">
    <source>
        <dbReference type="EMBL" id="MDP1519496.1"/>
    </source>
</evidence>
<dbReference type="Pfam" id="PF17820">
    <property type="entry name" value="PDZ_6"/>
    <property type="match status" value="2"/>
</dbReference>
<proteinExistence type="inferred from homology"/>
<keyword evidence="8 11" id="KW-1133">Transmembrane helix</keyword>
<evidence type="ECO:0000256" key="10">
    <source>
        <dbReference type="ARBA" id="ARBA00023136"/>
    </source>
</evidence>
<dbReference type="RefSeq" id="WP_305169010.1">
    <property type="nucleotide sequence ID" value="NZ_JAUUUU010000001.1"/>
</dbReference>
<evidence type="ECO:0000256" key="5">
    <source>
        <dbReference type="ARBA" id="ARBA00022692"/>
    </source>
</evidence>
<gene>
    <name evidence="13" type="primary">rseP</name>
    <name evidence="13" type="ORF">Q8A57_00760</name>
</gene>
<dbReference type="EMBL" id="JAUUUU010000001">
    <property type="protein sequence ID" value="MDP1519496.1"/>
    <property type="molecule type" value="Genomic_DNA"/>
</dbReference>
<comment type="caution">
    <text evidence="13">The sequence shown here is derived from an EMBL/GenBank/DDBJ whole genome shotgun (WGS) entry which is preliminary data.</text>
</comment>
<dbReference type="Gene3D" id="2.30.42.10">
    <property type="match status" value="2"/>
</dbReference>
<protein>
    <recommendedName>
        <fullName evidence="11">Zinc metalloprotease</fullName>
        <ecNumber evidence="11">3.4.24.-</ecNumber>
    </recommendedName>
</protein>
<keyword evidence="14" id="KW-1185">Reference proteome</keyword>
<sequence>MELIQTIFFTLLALGVLVTFHEFGHFWVARRCGIKVLRFSVGFGSPLLRWKDKLGTEFVVAALPLGGYVRMVDEREGDVAESDLPYAFTRKPVWQRMAVVAAGPIANFILAVLIYWIFYAVGVTGIAPVISGVSPGSVAESAGLQAGQEIIAVDGRSTPTWQALNEKLVGRIGETGKITFTVKQPGDSLPSDYEGELQEWLSRADEPDPVSSLGIVLYTPQILPVADEVVPGDPADLAGLQSGDQVISAGGEAMPDWSAWVAYVRARPGEEILLQVQRGEQRFETTVVPKATAAEDGTEIGQVGMSVRIPEWPDHLVRKTNYSLLEAFGRGVEQTWNTSVLILDSVKKMLMGLISAKHLSGPITIAKVAGASAQYGLTAYLGFLAFLSVSLGVLNLLPIPVLDGGHLMYYIIEAVKGSPVPEKIQMMGFRVGMFLVIGLMLLALYNDLMRL</sequence>
<keyword evidence="4" id="KW-0645">Protease</keyword>
<evidence type="ECO:0000256" key="1">
    <source>
        <dbReference type="ARBA" id="ARBA00001947"/>
    </source>
</evidence>
<evidence type="ECO:0000256" key="9">
    <source>
        <dbReference type="ARBA" id="ARBA00023049"/>
    </source>
</evidence>
<comment type="similarity">
    <text evidence="3 11">Belongs to the peptidase M50B family.</text>
</comment>
<dbReference type="GO" id="GO:0046872">
    <property type="term" value="F:metal ion binding"/>
    <property type="evidence" value="ECO:0007669"/>
    <property type="project" value="UniProtKB-KW"/>
</dbReference>
<keyword evidence="7 11" id="KW-0862">Zinc</keyword>
<dbReference type="GO" id="GO:0016020">
    <property type="term" value="C:membrane"/>
    <property type="evidence" value="ECO:0007669"/>
    <property type="project" value="UniProtKB-SubCell"/>
</dbReference>
<accession>A0AAW8B0A1</accession>
<feature type="transmembrane region" description="Helical" evidence="11">
    <location>
        <begin position="377"/>
        <end position="397"/>
    </location>
</feature>
<comment type="subcellular location">
    <subcellularLocation>
        <location evidence="2">Membrane</location>
        <topology evidence="2">Multi-pass membrane protein</topology>
    </subcellularLocation>
</comment>
<dbReference type="InterPro" id="IPR036034">
    <property type="entry name" value="PDZ_sf"/>
</dbReference>
<name>A0AAW8B0A1_9GAMM</name>
<keyword evidence="10 11" id="KW-0472">Membrane</keyword>
<feature type="transmembrane region" description="Helical" evidence="11">
    <location>
        <begin position="98"/>
        <end position="118"/>
    </location>
</feature>
<dbReference type="SUPFAM" id="SSF50156">
    <property type="entry name" value="PDZ domain-like"/>
    <property type="match status" value="2"/>
</dbReference>
<feature type="domain" description="PDZ" evidence="12">
    <location>
        <begin position="211"/>
        <end position="280"/>
    </location>
</feature>
<evidence type="ECO:0000256" key="7">
    <source>
        <dbReference type="ARBA" id="ARBA00022833"/>
    </source>
</evidence>
<evidence type="ECO:0000256" key="4">
    <source>
        <dbReference type="ARBA" id="ARBA00022670"/>
    </source>
</evidence>
<dbReference type="NCBIfam" id="TIGR00054">
    <property type="entry name" value="RIP metalloprotease RseP"/>
    <property type="match status" value="1"/>
</dbReference>
<dbReference type="InterPro" id="IPR008915">
    <property type="entry name" value="Peptidase_M50"/>
</dbReference>
<evidence type="ECO:0000256" key="11">
    <source>
        <dbReference type="RuleBase" id="RU362031"/>
    </source>
</evidence>
<keyword evidence="6 11" id="KW-0378">Hydrolase</keyword>